<organism evidence="1">
    <name type="scientific">Tupanvirus soda lake</name>
    <dbReference type="NCBI Taxonomy" id="2126985"/>
    <lineage>
        <taxon>Viruses</taxon>
        <taxon>Varidnaviria</taxon>
        <taxon>Bamfordvirae</taxon>
        <taxon>Nucleocytoviricota</taxon>
        <taxon>Megaviricetes</taxon>
        <taxon>Imitervirales</taxon>
        <taxon>Mimiviridae</taxon>
        <taxon>Megamimivirinae</taxon>
        <taxon>Tupanvirus</taxon>
        <taxon>Tupanvirus salinum</taxon>
    </lineage>
</organism>
<dbReference type="EMBL" id="KY523104">
    <property type="protein sequence ID" value="QKU34752.1"/>
    <property type="molecule type" value="Genomic_DNA"/>
</dbReference>
<name>A0A6N1NWW6_9VIRU</name>
<reference evidence="1" key="2">
    <citation type="journal article" date="2018" name="Nat. Commun.">
        <title>Tailed giant Tupanvirus possesses the most complete translational apparatus of the known virosphere.</title>
        <authorList>
            <person name="Abrahao J."/>
            <person name="Silva L."/>
            <person name="Silva L.S."/>
            <person name="Khalil J.Y.B."/>
            <person name="Rodrigues R."/>
            <person name="Arantes T."/>
            <person name="Assis F."/>
            <person name="Boratto P."/>
            <person name="Andrade M."/>
            <person name="Kroon E.G."/>
            <person name="Ribeiro B."/>
            <person name="Bergier I."/>
            <person name="Seligmann H."/>
            <person name="Ghigo E."/>
            <person name="Colson P."/>
            <person name="Levasseur A."/>
            <person name="Kroemer G."/>
            <person name="Raoult D."/>
            <person name="La Scola B."/>
        </authorList>
    </citation>
    <scope>NUCLEOTIDE SEQUENCE [LARGE SCALE GENOMIC DNA]</scope>
    <source>
        <strain evidence="1">Soda lake</strain>
    </source>
</reference>
<reference evidence="1" key="1">
    <citation type="submission" date="2017-01" db="EMBL/GenBank/DDBJ databases">
        <authorList>
            <person name="Assis F.L."/>
            <person name="Abrahao J.S."/>
            <person name="Silva L."/>
            <person name="Khalil J.B."/>
            <person name="Rodrigues R."/>
            <person name="Silva L.S."/>
            <person name="Arantes T."/>
            <person name="Boratto P."/>
            <person name="Andrade M."/>
            <person name="Kroon E.G."/>
            <person name="Ribeiro B."/>
            <person name="Bergier I."/>
            <person name="Seligmann H."/>
            <person name="Ghigo E."/>
            <person name="Colson P."/>
            <person name="Levasseur A."/>
            <person name="Raoult D."/>
            <person name="Scola B.L."/>
        </authorList>
    </citation>
    <scope>NUCLEOTIDE SEQUENCE</scope>
    <source>
        <strain evidence="1">Soda lake</strain>
    </source>
</reference>
<protein>
    <submittedName>
        <fullName evidence="1">Putative orfan</fullName>
    </submittedName>
</protein>
<dbReference type="GeneID" id="80518161"/>
<accession>A0A6N1NWW6</accession>
<dbReference type="RefSeq" id="YP_010781397.1">
    <property type="nucleotide sequence ID" value="NC_075039.1"/>
</dbReference>
<sequence>MSSKSTKKPERKASAKNKPLVKKVVKKKITLKDFGLVPTKVAEKNDLEKMTEFKIFVDQNVDLYLNDDLEKDEKDRLKKIFDALISHKERLEKQYPIKSNSDSDSE</sequence>
<proteinExistence type="predicted"/>
<evidence type="ECO:0000313" key="1">
    <source>
        <dbReference type="EMBL" id="QKU34752.1"/>
    </source>
</evidence>
<dbReference type="KEGG" id="vg:80518161"/>